<dbReference type="Pfam" id="PF04055">
    <property type="entry name" value="Radical_SAM"/>
    <property type="match status" value="1"/>
</dbReference>
<evidence type="ECO:0000256" key="9">
    <source>
        <dbReference type="ARBA" id="ARBA00022756"/>
    </source>
</evidence>
<comment type="caution">
    <text evidence="15">The sequence shown here is derived from an EMBL/GenBank/DDBJ whole genome shotgun (WGS) entry which is preliminary data.</text>
</comment>
<comment type="function">
    <text evidence="13">Catalyzes the conversion of dethiobiotin (DTB) to biotin by the insertion of a sulfur atom into dethiobiotin via a radical-based mechanism.</text>
</comment>
<dbReference type="HAMAP" id="MF_01694">
    <property type="entry name" value="BioB"/>
    <property type="match status" value="1"/>
</dbReference>
<feature type="binding site" evidence="13">
    <location>
        <position position="269"/>
    </location>
    <ligand>
        <name>[2Fe-2S] cluster</name>
        <dbReference type="ChEBI" id="CHEBI:190135"/>
    </ligand>
</feature>
<dbReference type="InterPro" id="IPR058240">
    <property type="entry name" value="rSAM_sf"/>
</dbReference>
<dbReference type="SMART" id="SM00876">
    <property type="entry name" value="BATS"/>
    <property type="match status" value="1"/>
</dbReference>
<evidence type="ECO:0000313" key="15">
    <source>
        <dbReference type="EMBL" id="MCP1109003.1"/>
    </source>
</evidence>
<organism evidence="15 16">
    <name type="scientific">Ohessyouella blattaphilus</name>
    <dbReference type="NCBI Taxonomy" id="2949333"/>
    <lineage>
        <taxon>Bacteria</taxon>
        <taxon>Bacillati</taxon>
        <taxon>Bacillota</taxon>
        <taxon>Clostridia</taxon>
        <taxon>Lachnospirales</taxon>
        <taxon>Lachnospiraceae</taxon>
        <taxon>Ohessyouella</taxon>
    </lineage>
</organism>
<evidence type="ECO:0000259" key="14">
    <source>
        <dbReference type="PROSITE" id="PS51918"/>
    </source>
</evidence>
<keyword evidence="16" id="KW-1185">Reference proteome</keyword>
<keyword evidence="5 13" id="KW-0808">Transferase</keyword>
<dbReference type="SUPFAM" id="SSF102114">
    <property type="entry name" value="Radical SAM enzymes"/>
    <property type="match status" value="1"/>
</dbReference>
<evidence type="ECO:0000256" key="6">
    <source>
        <dbReference type="ARBA" id="ARBA00022691"/>
    </source>
</evidence>
<keyword evidence="11 13" id="KW-0411">Iron-sulfur</keyword>
<evidence type="ECO:0000256" key="11">
    <source>
        <dbReference type="ARBA" id="ARBA00023014"/>
    </source>
</evidence>
<comment type="pathway">
    <text evidence="1 13">Cofactor biosynthesis; biotin biosynthesis; biotin from 7,8-diaminononanoate: step 2/2.</text>
</comment>
<feature type="binding site" evidence="13">
    <location>
        <position position="65"/>
    </location>
    <ligand>
        <name>[4Fe-4S] cluster</name>
        <dbReference type="ChEBI" id="CHEBI:49883"/>
        <note>4Fe-4S-S-AdoMet</note>
    </ligand>
</feature>
<feature type="domain" description="Radical SAM core" evidence="14">
    <location>
        <begin position="43"/>
        <end position="274"/>
    </location>
</feature>
<dbReference type="GO" id="GO:0004076">
    <property type="term" value="F:biotin synthase activity"/>
    <property type="evidence" value="ECO:0007669"/>
    <property type="project" value="UniProtKB-EC"/>
</dbReference>
<evidence type="ECO:0000313" key="16">
    <source>
        <dbReference type="Proteomes" id="UP001523565"/>
    </source>
</evidence>
<keyword evidence="10 13" id="KW-0408">Iron</keyword>
<dbReference type="Pfam" id="PF06968">
    <property type="entry name" value="BATS"/>
    <property type="match status" value="1"/>
</dbReference>
<evidence type="ECO:0000256" key="3">
    <source>
        <dbReference type="ARBA" id="ARBA00012236"/>
    </source>
</evidence>
<name>A0ABT1EED3_9FIRM</name>
<evidence type="ECO:0000256" key="8">
    <source>
        <dbReference type="ARBA" id="ARBA00022723"/>
    </source>
</evidence>
<dbReference type="PANTHER" id="PTHR22976">
    <property type="entry name" value="BIOTIN SYNTHASE"/>
    <property type="match status" value="1"/>
</dbReference>
<keyword evidence="6 13" id="KW-0949">S-adenosyl-L-methionine</keyword>
<dbReference type="Gene3D" id="3.20.20.70">
    <property type="entry name" value="Aldolase class I"/>
    <property type="match status" value="1"/>
</dbReference>
<evidence type="ECO:0000256" key="12">
    <source>
        <dbReference type="ARBA" id="ARBA00051157"/>
    </source>
</evidence>
<comment type="cofactor">
    <cofactor evidence="13">
        <name>[2Fe-2S] cluster</name>
        <dbReference type="ChEBI" id="CHEBI:190135"/>
    </cofactor>
    <text evidence="13">Binds 1 [2Fe-2S] cluster. The cluster is coordinated with 3 cysteines and 1 arginine.</text>
</comment>
<dbReference type="NCBIfam" id="TIGR00433">
    <property type="entry name" value="bioB"/>
    <property type="match status" value="1"/>
</dbReference>
<evidence type="ECO:0000256" key="7">
    <source>
        <dbReference type="ARBA" id="ARBA00022714"/>
    </source>
</evidence>
<keyword evidence="9 13" id="KW-0093">Biotin biosynthesis</keyword>
<comment type="cofactor">
    <cofactor evidence="13">
        <name>[4Fe-4S] cluster</name>
        <dbReference type="ChEBI" id="CHEBI:49883"/>
    </cofactor>
    <text evidence="13">Binds 1 [4Fe-4S] cluster. The cluster is coordinated with 3 cysteines and an exchangeable S-adenosyl-L-methionine.</text>
</comment>
<sequence>MSILENVLAGQTLTVAEANVLMDSQATPLSPLIQTANTITRQHFGTQIDTCAIYPAKVGRCSGNCAFCAQSTYHDSNVRPVAVNDLSVEEIIDNAKSLRHMGVNRYSLVTSGEHLTDTEFARILHILQRLNEETSMALCASLGSLTPERASSLKNVGVSRYHHNIETSASYFPNICTTHTYDEKLETIHIAREAGLDVCCGGIIAMGESPEQLVEMAFALKELDIDSIPINILNPLPGTRLEKQAPLSVEEILRTIAVFRLILPDRNLRFAGGRERALKEDEYLGYTAGINAMIVGNYLTTPGKTFEQEKNNLARIGLSFEYEKSPNPL</sequence>
<reference evidence="15 16" key="1">
    <citation type="journal article" date="2022" name="Genome Biol. Evol.">
        <title>Host diet, physiology and behaviors set the stage for Lachnospiraceae cladogenesis.</title>
        <authorList>
            <person name="Vera-Ponce De Leon A."/>
            <person name="Schneider M."/>
            <person name="Jahnes B.C."/>
            <person name="Sadowski V."/>
            <person name="Camuy-Velez L.A."/>
            <person name="Duan J."/>
            <person name="Sabree Z.L."/>
        </authorList>
    </citation>
    <scope>NUCLEOTIDE SEQUENCE [LARGE SCALE GENOMIC DNA]</scope>
    <source>
        <strain evidence="15 16">PAL227</strain>
    </source>
</reference>
<dbReference type="SFLD" id="SFLDG01278">
    <property type="entry name" value="biotin_synthase_like"/>
    <property type="match status" value="1"/>
</dbReference>
<keyword evidence="4 13" id="KW-0004">4Fe-4S</keyword>
<dbReference type="InterPro" id="IPR007197">
    <property type="entry name" value="rSAM"/>
</dbReference>
<evidence type="ECO:0000256" key="10">
    <source>
        <dbReference type="ARBA" id="ARBA00023004"/>
    </source>
</evidence>
<dbReference type="CDD" id="cd01335">
    <property type="entry name" value="Radical_SAM"/>
    <property type="match status" value="1"/>
</dbReference>
<comment type="catalytic activity">
    <reaction evidence="12 13">
        <text>(4R,5S)-dethiobiotin + (sulfur carrier)-SH + 2 reduced [2Fe-2S]-[ferredoxin] + 2 S-adenosyl-L-methionine = (sulfur carrier)-H + biotin + 2 5'-deoxyadenosine + 2 L-methionine + 2 oxidized [2Fe-2S]-[ferredoxin]</text>
        <dbReference type="Rhea" id="RHEA:22060"/>
        <dbReference type="Rhea" id="RHEA-COMP:10000"/>
        <dbReference type="Rhea" id="RHEA-COMP:10001"/>
        <dbReference type="Rhea" id="RHEA-COMP:14737"/>
        <dbReference type="Rhea" id="RHEA-COMP:14739"/>
        <dbReference type="ChEBI" id="CHEBI:17319"/>
        <dbReference type="ChEBI" id="CHEBI:29917"/>
        <dbReference type="ChEBI" id="CHEBI:33737"/>
        <dbReference type="ChEBI" id="CHEBI:33738"/>
        <dbReference type="ChEBI" id="CHEBI:57586"/>
        <dbReference type="ChEBI" id="CHEBI:57844"/>
        <dbReference type="ChEBI" id="CHEBI:59789"/>
        <dbReference type="ChEBI" id="CHEBI:64428"/>
        <dbReference type="ChEBI" id="CHEBI:149473"/>
        <dbReference type="EC" id="2.8.1.6"/>
    </reaction>
</comment>
<feature type="binding site" evidence="13">
    <location>
        <position position="139"/>
    </location>
    <ligand>
        <name>[2Fe-2S] cluster</name>
        <dbReference type="ChEBI" id="CHEBI:190135"/>
    </ligand>
</feature>
<dbReference type="PROSITE" id="PS51918">
    <property type="entry name" value="RADICAL_SAM"/>
    <property type="match status" value="1"/>
</dbReference>
<keyword evidence="8 13" id="KW-0479">Metal-binding</keyword>
<keyword evidence="7 13" id="KW-0001">2Fe-2S</keyword>
<dbReference type="SFLD" id="SFLDG01060">
    <property type="entry name" value="BATS_domain_containing"/>
    <property type="match status" value="1"/>
</dbReference>
<evidence type="ECO:0000256" key="5">
    <source>
        <dbReference type="ARBA" id="ARBA00022679"/>
    </source>
</evidence>
<dbReference type="RefSeq" id="WP_262067904.1">
    <property type="nucleotide sequence ID" value="NZ_JAMXOC010000001.1"/>
</dbReference>
<dbReference type="SMART" id="SM00729">
    <property type="entry name" value="Elp3"/>
    <property type="match status" value="1"/>
</dbReference>
<proteinExistence type="inferred from homology"/>
<dbReference type="InterPro" id="IPR002684">
    <property type="entry name" value="Biotin_synth/BioAB"/>
</dbReference>
<evidence type="ECO:0000256" key="4">
    <source>
        <dbReference type="ARBA" id="ARBA00022485"/>
    </source>
</evidence>
<gene>
    <name evidence="13 15" type="primary">bioB</name>
    <name evidence="15" type="ORF">NK118_01900</name>
</gene>
<dbReference type="SFLD" id="SFLDS00029">
    <property type="entry name" value="Radical_SAM"/>
    <property type="match status" value="1"/>
</dbReference>
<dbReference type="Proteomes" id="UP001523565">
    <property type="component" value="Unassembled WGS sequence"/>
</dbReference>
<evidence type="ECO:0000256" key="1">
    <source>
        <dbReference type="ARBA" id="ARBA00004942"/>
    </source>
</evidence>
<dbReference type="EMBL" id="JAMZFV010000001">
    <property type="protein sequence ID" value="MCP1109003.1"/>
    <property type="molecule type" value="Genomic_DNA"/>
</dbReference>
<dbReference type="PIRSF" id="PIRSF001619">
    <property type="entry name" value="Biotin_synth"/>
    <property type="match status" value="1"/>
</dbReference>
<feature type="binding site" evidence="13">
    <location>
        <position position="68"/>
    </location>
    <ligand>
        <name>[4Fe-4S] cluster</name>
        <dbReference type="ChEBI" id="CHEBI:49883"/>
        <note>4Fe-4S-S-AdoMet</note>
    </ligand>
</feature>
<evidence type="ECO:0000256" key="13">
    <source>
        <dbReference type="HAMAP-Rule" id="MF_01694"/>
    </source>
</evidence>
<dbReference type="EC" id="2.8.1.6" evidence="3 13"/>
<comment type="similarity">
    <text evidence="2 13">Belongs to the radical SAM superfamily. Biotin synthase family.</text>
</comment>
<dbReference type="InterPro" id="IPR006638">
    <property type="entry name" value="Elp3/MiaA/NifB-like_rSAM"/>
</dbReference>
<feature type="binding site" evidence="13">
    <location>
        <position position="199"/>
    </location>
    <ligand>
        <name>[2Fe-2S] cluster</name>
        <dbReference type="ChEBI" id="CHEBI:190135"/>
    </ligand>
</feature>
<comment type="subunit">
    <text evidence="13">Homodimer.</text>
</comment>
<dbReference type="InterPro" id="IPR013785">
    <property type="entry name" value="Aldolase_TIM"/>
</dbReference>
<evidence type="ECO:0000256" key="2">
    <source>
        <dbReference type="ARBA" id="ARBA00010765"/>
    </source>
</evidence>
<dbReference type="PANTHER" id="PTHR22976:SF2">
    <property type="entry name" value="BIOTIN SYNTHASE, MITOCHONDRIAL"/>
    <property type="match status" value="1"/>
</dbReference>
<feature type="binding site" evidence="13">
    <location>
        <position position="107"/>
    </location>
    <ligand>
        <name>[2Fe-2S] cluster</name>
        <dbReference type="ChEBI" id="CHEBI:190135"/>
    </ligand>
</feature>
<feature type="binding site" evidence="13">
    <location>
        <position position="61"/>
    </location>
    <ligand>
        <name>[4Fe-4S] cluster</name>
        <dbReference type="ChEBI" id="CHEBI:49883"/>
        <note>4Fe-4S-S-AdoMet</note>
    </ligand>
</feature>
<dbReference type="InterPro" id="IPR024177">
    <property type="entry name" value="Biotin_synthase"/>
</dbReference>
<protein>
    <recommendedName>
        <fullName evidence="3 13">Biotin synthase</fullName>
        <ecNumber evidence="3 13">2.8.1.6</ecNumber>
    </recommendedName>
</protein>
<accession>A0ABT1EED3</accession>
<dbReference type="InterPro" id="IPR010722">
    <property type="entry name" value="BATS_dom"/>
</dbReference>